<evidence type="ECO:0000259" key="2">
    <source>
        <dbReference type="Pfam" id="PF07714"/>
    </source>
</evidence>
<protein>
    <recommendedName>
        <fullName evidence="2">Serine-threonine/tyrosine-protein kinase catalytic domain-containing protein</fullName>
    </recommendedName>
</protein>
<name>A0A016VJ43_9BILA</name>
<dbReference type="InterPro" id="IPR001245">
    <property type="entry name" value="Ser-Thr/Tyr_kinase_cat_dom"/>
</dbReference>
<evidence type="ECO:0000256" key="1">
    <source>
        <dbReference type="SAM" id="MobiDB-lite"/>
    </source>
</evidence>
<feature type="domain" description="Serine-threonine/tyrosine-protein kinase catalytic" evidence="2">
    <location>
        <begin position="36"/>
        <end position="102"/>
    </location>
</feature>
<dbReference type="SUPFAM" id="SSF56112">
    <property type="entry name" value="Protein kinase-like (PK-like)"/>
    <property type="match status" value="1"/>
</dbReference>
<dbReference type="AlphaFoldDB" id="A0A016VJ43"/>
<organism evidence="3 4">
    <name type="scientific">Ancylostoma ceylanicum</name>
    <dbReference type="NCBI Taxonomy" id="53326"/>
    <lineage>
        <taxon>Eukaryota</taxon>
        <taxon>Metazoa</taxon>
        <taxon>Ecdysozoa</taxon>
        <taxon>Nematoda</taxon>
        <taxon>Chromadorea</taxon>
        <taxon>Rhabditida</taxon>
        <taxon>Rhabditina</taxon>
        <taxon>Rhabditomorpha</taxon>
        <taxon>Strongyloidea</taxon>
        <taxon>Ancylostomatidae</taxon>
        <taxon>Ancylostomatinae</taxon>
        <taxon>Ancylostoma</taxon>
    </lineage>
</organism>
<dbReference type="Proteomes" id="UP000024635">
    <property type="component" value="Unassembled WGS sequence"/>
</dbReference>
<proteinExistence type="predicted"/>
<dbReference type="Pfam" id="PF07714">
    <property type="entry name" value="PK_Tyr_Ser-Thr"/>
    <property type="match status" value="1"/>
</dbReference>
<dbReference type="GO" id="GO:0004672">
    <property type="term" value="F:protein kinase activity"/>
    <property type="evidence" value="ECO:0007669"/>
    <property type="project" value="InterPro"/>
</dbReference>
<dbReference type="InterPro" id="IPR011009">
    <property type="entry name" value="Kinase-like_dom_sf"/>
</dbReference>
<evidence type="ECO:0000313" key="4">
    <source>
        <dbReference type="Proteomes" id="UP000024635"/>
    </source>
</evidence>
<reference evidence="4" key="1">
    <citation type="journal article" date="2015" name="Nat. Genet.">
        <title>The genome and transcriptome of the zoonotic hookworm Ancylostoma ceylanicum identify infection-specific gene families.</title>
        <authorList>
            <person name="Schwarz E.M."/>
            <person name="Hu Y."/>
            <person name="Antoshechkin I."/>
            <person name="Miller M.M."/>
            <person name="Sternberg P.W."/>
            <person name="Aroian R.V."/>
        </authorList>
    </citation>
    <scope>NUCLEOTIDE SEQUENCE</scope>
    <source>
        <strain evidence="4">HY135</strain>
    </source>
</reference>
<comment type="caution">
    <text evidence="3">The sequence shown here is derived from an EMBL/GenBank/DDBJ whole genome shotgun (WGS) entry which is preliminary data.</text>
</comment>
<accession>A0A016VJ43</accession>
<keyword evidence="4" id="KW-1185">Reference proteome</keyword>
<feature type="region of interest" description="Disordered" evidence="1">
    <location>
        <begin position="128"/>
        <end position="175"/>
    </location>
</feature>
<sequence>MMTWTARKRVCLDRLGGLVVSDRRYACMCVGVECCVLLYEVFNDGEKPWPDDEPKRIATHIRRGKMPDLPPQTPDGMKSLVTKIWNLNPEARPTMDDLTRHLRTLHRGEFKVTDFSKLTIRRAERSKTETFVNDESDSHCSLKSGYDDDLEPPSRGGPPTSKKSRRERGIPSKSK</sequence>
<evidence type="ECO:0000313" key="3">
    <source>
        <dbReference type="EMBL" id="EYC27445.1"/>
    </source>
</evidence>
<dbReference type="OrthoDB" id="5862519at2759"/>
<dbReference type="EMBL" id="JARK01001345">
    <property type="protein sequence ID" value="EYC27445.1"/>
    <property type="molecule type" value="Genomic_DNA"/>
</dbReference>
<dbReference type="Gene3D" id="1.10.510.10">
    <property type="entry name" value="Transferase(Phosphotransferase) domain 1"/>
    <property type="match status" value="1"/>
</dbReference>
<gene>
    <name evidence="3" type="primary">Acey_s0009.g728</name>
    <name evidence="3" type="ORF">Y032_0009g728</name>
</gene>
<dbReference type="STRING" id="53326.A0A016VJ43"/>